<dbReference type="InterPro" id="IPR017927">
    <property type="entry name" value="FAD-bd_FR_type"/>
</dbReference>
<dbReference type="SUPFAM" id="SSF63380">
    <property type="entry name" value="Riboflavin synthase domain-like"/>
    <property type="match status" value="1"/>
</dbReference>
<reference evidence="2 3" key="1">
    <citation type="submission" date="2014-10" db="EMBL/GenBank/DDBJ databases">
        <title>Genome sequence of Ponticoccus sp. strain UMTAT08 isolated from clonal culture of toxic dinoflagellate Alexandrium tamiyavanichii.</title>
        <authorList>
            <person name="Gan H.Y."/>
            <person name="Muhd D.-D."/>
            <person name="Mohd Noor M.E."/>
            <person name="Yeong Y.S."/>
            <person name="Usup G."/>
        </authorList>
    </citation>
    <scope>NUCLEOTIDE SEQUENCE [LARGE SCALE GENOMIC DNA]</scope>
    <source>
        <strain evidence="2 3">UMTAT08</strain>
    </source>
</reference>
<proteinExistence type="predicted"/>
<dbReference type="GO" id="GO:0016491">
    <property type="term" value="F:oxidoreductase activity"/>
    <property type="evidence" value="ECO:0007669"/>
    <property type="project" value="InterPro"/>
</dbReference>
<dbReference type="OrthoDB" id="9792185at2"/>
<dbReference type="PANTHER" id="PTHR47354:SF5">
    <property type="entry name" value="PROTEIN RFBI"/>
    <property type="match status" value="1"/>
</dbReference>
<dbReference type="Pfam" id="PF00175">
    <property type="entry name" value="NAD_binding_1"/>
    <property type="match status" value="1"/>
</dbReference>
<comment type="caution">
    <text evidence="2">The sequence shown here is derived from an EMBL/GenBank/DDBJ whole genome shotgun (WGS) entry which is preliminary data.</text>
</comment>
<dbReference type="RefSeq" id="WP_043144963.1">
    <property type="nucleotide sequence ID" value="NZ_JSUQ01000019.1"/>
</dbReference>
<dbReference type="PRINTS" id="PR00410">
    <property type="entry name" value="PHEHYDRXLASE"/>
</dbReference>
<dbReference type="Gene3D" id="3.40.50.80">
    <property type="entry name" value="Nucleotide-binding domain of ferredoxin-NADP reductase (FNR) module"/>
    <property type="match status" value="1"/>
</dbReference>
<gene>
    <name evidence="2" type="ORF">OA50_04239</name>
</gene>
<feature type="domain" description="FAD-binding FR-type" evidence="1">
    <location>
        <begin position="1"/>
        <end position="101"/>
    </location>
</feature>
<organism evidence="2 3">
    <name type="scientific">Mameliella alba</name>
    <dbReference type="NCBI Taxonomy" id="561184"/>
    <lineage>
        <taxon>Bacteria</taxon>
        <taxon>Pseudomonadati</taxon>
        <taxon>Pseudomonadota</taxon>
        <taxon>Alphaproteobacteria</taxon>
        <taxon>Rhodobacterales</taxon>
        <taxon>Roseobacteraceae</taxon>
        <taxon>Mameliella</taxon>
    </lineage>
</organism>
<dbReference type="InterPro" id="IPR001433">
    <property type="entry name" value="OxRdtase_FAD/NAD-bd"/>
</dbReference>
<dbReference type="InterPro" id="IPR008333">
    <property type="entry name" value="Cbr1-like_FAD-bd_dom"/>
</dbReference>
<dbReference type="PROSITE" id="PS51384">
    <property type="entry name" value="FAD_FR"/>
    <property type="match status" value="1"/>
</dbReference>
<evidence type="ECO:0000313" key="3">
    <source>
        <dbReference type="Proteomes" id="UP000030960"/>
    </source>
</evidence>
<accession>A0A0B3RT57</accession>
<dbReference type="InterPro" id="IPR039261">
    <property type="entry name" value="FNR_nucleotide-bd"/>
</dbReference>
<keyword evidence="3" id="KW-1185">Reference proteome</keyword>
<evidence type="ECO:0000259" key="1">
    <source>
        <dbReference type="PROSITE" id="PS51384"/>
    </source>
</evidence>
<dbReference type="CDD" id="cd06196">
    <property type="entry name" value="FNR_like_1"/>
    <property type="match status" value="1"/>
</dbReference>
<dbReference type="SUPFAM" id="SSF52343">
    <property type="entry name" value="Ferredoxin reductase-like, C-terminal NADP-linked domain"/>
    <property type="match status" value="1"/>
</dbReference>
<sequence>MTYKIELQSVDRLTHDVRRLTFEKPAGYDYTPGQATDFALDRDGWREEQRPFTFTSLPDEERLEFVIKSYPEHDGVTEQIADLQPGENVLIGDPWGAIEDKGDGVFIAGGAGVTPFISILRKKLAEKGTLEGNTLLSSNQCERDIVMRNTFEAMPGLRCHWTVTEEKGSPLARGMIDAGMLDDFVDPDRDVCYVCGPDPMVEAMPEELKKIGVPEDRIVTEDFG</sequence>
<dbReference type="STRING" id="561184.SAMN05216376_12039"/>
<dbReference type="PANTHER" id="PTHR47354">
    <property type="entry name" value="NADH OXIDOREDUCTASE HCR"/>
    <property type="match status" value="1"/>
</dbReference>
<dbReference type="PATRIC" id="fig|1515334.3.peg.4274"/>
<dbReference type="Proteomes" id="UP000030960">
    <property type="component" value="Unassembled WGS sequence"/>
</dbReference>
<dbReference type="InterPro" id="IPR017938">
    <property type="entry name" value="Riboflavin_synthase-like_b-brl"/>
</dbReference>
<evidence type="ECO:0000313" key="2">
    <source>
        <dbReference type="EMBL" id="KHQ51207.1"/>
    </source>
</evidence>
<dbReference type="InterPro" id="IPR050415">
    <property type="entry name" value="MRET"/>
</dbReference>
<dbReference type="Gene3D" id="2.40.30.10">
    <property type="entry name" value="Translation factors"/>
    <property type="match status" value="1"/>
</dbReference>
<dbReference type="Pfam" id="PF00970">
    <property type="entry name" value="FAD_binding_6"/>
    <property type="match status" value="1"/>
</dbReference>
<name>A0A0B3RT57_9RHOB</name>
<dbReference type="AlphaFoldDB" id="A0A0B3RT57"/>
<dbReference type="EMBL" id="JSUQ01000019">
    <property type="protein sequence ID" value="KHQ51207.1"/>
    <property type="molecule type" value="Genomic_DNA"/>
</dbReference>
<protein>
    <submittedName>
        <fullName evidence="2">Flavodoxin reductase</fullName>
    </submittedName>
</protein>